<dbReference type="Proteomes" id="UP000507470">
    <property type="component" value="Unassembled WGS sequence"/>
</dbReference>
<keyword evidence="3" id="KW-1185">Reference proteome</keyword>
<dbReference type="AlphaFoldDB" id="A0A6J8CTA3"/>
<sequence>MYVSTRPYDDYKYSFTSFLSENISRKKGRFIRPSSASSSEDLIPSCTVKDINVDIERDLIPTCTVREINVDIGESFDEKADNQTKNRHKNGDRNVLMSEKTMNSFTKTLKPISALTATIDLNAPHHKPQRKKSGENDRNTQPNYGFSRYLVDSSHDKYGQLGMILPPKLFFKKANQE</sequence>
<feature type="region of interest" description="Disordered" evidence="1">
    <location>
        <begin position="119"/>
        <end position="146"/>
    </location>
</feature>
<accession>A0A6J8CTA3</accession>
<organism evidence="2 3">
    <name type="scientific">Mytilus coruscus</name>
    <name type="common">Sea mussel</name>
    <dbReference type="NCBI Taxonomy" id="42192"/>
    <lineage>
        <taxon>Eukaryota</taxon>
        <taxon>Metazoa</taxon>
        <taxon>Spiralia</taxon>
        <taxon>Lophotrochozoa</taxon>
        <taxon>Mollusca</taxon>
        <taxon>Bivalvia</taxon>
        <taxon>Autobranchia</taxon>
        <taxon>Pteriomorphia</taxon>
        <taxon>Mytilida</taxon>
        <taxon>Mytiloidea</taxon>
        <taxon>Mytilidae</taxon>
        <taxon>Mytilinae</taxon>
        <taxon>Mytilus</taxon>
    </lineage>
</organism>
<evidence type="ECO:0000313" key="3">
    <source>
        <dbReference type="Proteomes" id="UP000507470"/>
    </source>
</evidence>
<gene>
    <name evidence="2" type="ORF">MCOR_32499</name>
</gene>
<evidence type="ECO:0000313" key="2">
    <source>
        <dbReference type="EMBL" id="CAC5398102.1"/>
    </source>
</evidence>
<evidence type="ECO:0000256" key="1">
    <source>
        <dbReference type="SAM" id="MobiDB-lite"/>
    </source>
</evidence>
<reference evidence="2 3" key="1">
    <citation type="submission" date="2020-06" db="EMBL/GenBank/DDBJ databases">
        <authorList>
            <person name="Li R."/>
            <person name="Bekaert M."/>
        </authorList>
    </citation>
    <scope>NUCLEOTIDE SEQUENCE [LARGE SCALE GENOMIC DNA]</scope>
    <source>
        <strain evidence="3">wild</strain>
    </source>
</reference>
<protein>
    <submittedName>
        <fullName evidence="2">Uncharacterized protein</fullName>
    </submittedName>
</protein>
<proteinExistence type="predicted"/>
<name>A0A6J8CTA3_MYTCO</name>
<dbReference type="OrthoDB" id="10458687at2759"/>
<dbReference type="EMBL" id="CACVKT020005819">
    <property type="protein sequence ID" value="CAC5398102.1"/>
    <property type="molecule type" value="Genomic_DNA"/>
</dbReference>